<dbReference type="EMBL" id="LSYV01000002">
    <property type="protein sequence ID" value="KXZ56688.1"/>
    <property type="molecule type" value="Genomic_DNA"/>
</dbReference>
<feature type="compositionally biased region" description="Acidic residues" evidence="1">
    <location>
        <begin position="490"/>
        <end position="503"/>
    </location>
</feature>
<dbReference type="InterPro" id="IPR023696">
    <property type="entry name" value="Ureohydrolase_dom_sf"/>
</dbReference>
<evidence type="ECO:0000313" key="3">
    <source>
        <dbReference type="EMBL" id="KXZ56688.1"/>
    </source>
</evidence>
<dbReference type="InterPro" id="IPR023801">
    <property type="entry name" value="His_deacetylse_dom"/>
</dbReference>
<organism evidence="3 4">
    <name type="scientific">Gonium pectorale</name>
    <name type="common">Green alga</name>
    <dbReference type="NCBI Taxonomy" id="33097"/>
    <lineage>
        <taxon>Eukaryota</taxon>
        <taxon>Viridiplantae</taxon>
        <taxon>Chlorophyta</taxon>
        <taxon>core chlorophytes</taxon>
        <taxon>Chlorophyceae</taxon>
        <taxon>CS clade</taxon>
        <taxon>Chlamydomonadales</taxon>
        <taxon>Volvocaceae</taxon>
        <taxon>Gonium</taxon>
    </lineage>
</organism>
<proteinExistence type="predicted"/>
<dbReference type="GO" id="GO:0004407">
    <property type="term" value="F:histone deacetylase activity"/>
    <property type="evidence" value="ECO:0007669"/>
    <property type="project" value="TreeGrafter"/>
</dbReference>
<dbReference type="InterPro" id="IPR000286">
    <property type="entry name" value="HDACs"/>
</dbReference>
<dbReference type="GO" id="GO:0040029">
    <property type="term" value="P:epigenetic regulation of gene expression"/>
    <property type="evidence" value="ECO:0007669"/>
    <property type="project" value="TreeGrafter"/>
</dbReference>
<dbReference type="GO" id="GO:0005737">
    <property type="term" value="C:cytoplasm"/>
    <property type="evidence" value="ECO:0007669"/>
    <property type="project" value="TreeGrafter"/>
</dbReference>
<reference evidence="4" key="1">
    <citation type="journal article" date="2016" name="Nat. Commun.">
        <title>The Gonium pectorale genome demonstrates co-option of cell cycle regulation during the evolution of multicellularity.</title>
        <authorList>
            <person name="Hanschen E.R."/>
            <person name="Marriage T.N."/>
            <person name="Ferris P.J."/>
            <person name="Hamaji T."/>
            <person name="Toyoda A."/>
            <person name="Fujiyama A."/>
            <person name="Neme R."/>
            <person name="Noguchi H."/>
            <person name="Minakuchi Y."/>
            <person name="Suzuki M."/>
            <person name="Kawai-Toyooka H."/>
            <person name="Smith D.R."/>
            <person name="Sparks H."/>
            <person name="Anderson J."/>
            <person name="Bakaric R."/>
            <person name="Luria V."/>
            <person name="Karger A."/>
            <person name="Kirschner M.W."/>
            <person name="Durand P.M."/>
            <person name="Michod R.E."/>
            <person name="Nozaki H."/>
            <person name="Olson B.J."/>
        </authorList>
    </citation>
    <scope>NUCLEOTIDE SEQUENCE [LARGE SCALE GENOMIC DNA]</scope>
    <source>
        <strain evidence="4">NIES-2863</strain>
    </source>
</reference>
<protein>
    <recommendedName>
        <fullName evidence="2">Histone deacetylase domain-containing protein</fullName>
    </recommendedName>
</protein>
<dbReference type="PANTHER" id="PTHR10625:SF25">
    <property type="entry name" value="HISTONE DEACETYLASE 18-RELATED"/>
    <property type="match status" value="1"/>
</dbReference>
<feature type="compositionally biased region" description="Basic and acidic residues" evidence="1">
    <location>
        <begin position="80"/>
        <end position="94"/>
    </location>
</feature>
<evidence type="ECO:0000256" key="1">
    <source>
        <dbReference type="SAM" id="MobiDB-lite"/>
    </source>
</evidence>
<dbReference type="Proteomes" id="UP000075714">
    <property type="component" value="Unassembled WGS sequence"/>
</dbReference>
<evidence type="ECO:0000259" key="2">
    <source>
        <dbReference type="Pfam" id="PF00850"/>
    </source>
</evidence>
<gene>
    <name evidence="3" type="ORF">GPECTOR_1g62</name>
</gene>
<dbReference type="OrthoDB" id="424012at2759"/>
<evidence type="ECO:0000313" key="4">
    <source>
        <dbReference type="Proteomes" id="UP000075714"/>
    </source>
</evidence>
<dbReference type="STRING" id="33097.A0A150H4D3"/>
<comment type="caution">
    <text evidence="3">The sequence shown here is derived from an EMBL/GenBank/DDBJ whole genome shotgun (WGS) entry which is preliminary data.</text>
</comment>
<dbReference type="Gene3D" id="3.40.800.20">
    <property type="entry name" value="Histone deacetylase domain"/>
    <property type="match status" value="1"/>
</dbReference>
<dbReference type="SUPFAM" id="SSF52768">
    <property type="entry name" value="Arginase/deacetylase"/>
    <property type="match status" value="1"/>
</dbReference>
<accession>A0A150H4D3</accession>
<keyword evidence="4" id="KW-1185">Reference proteome</keyword>
<name>A0A150H4D3_GONPE</name>
<sequence>MASDVLLVSDARMLLHRSSLPPYPGRPERLQAIMARLHSSGLMARCRLLRCRPASEPELLAVHSKELISAVQGMGVRAAPPKEEGCTCSDHDSDGEGGAAEVQAAKPDVVGPVSDAHCCSSLCADTLYNAHTGTAAMLAAGAAADLGVALAAGKARRALAVIRPPGAQAGVDLARGGCYYNNVAVAAAAALNAGARRVMVVDWDVHHGRGTAEIFADDPRVMVLDMHRYDSETYPGSGAVEDVGEGEGEGTTLNIAFGASGLADGDLLSAGLHVVLPVALQFRPDVMIVSAGFGALKGDPIGGCECSPAVFAHLTYLLAGVAPKGLGLLLEGGYNLSATADAVEGCLRVLQGEAPPPLPGPWATTSAGWVGIMNAMQIHSRYWSSLHPLSFNGWVGAVNEQQRQMQESEPGPHAEAAEPLLQQPLHSPPSGSFDEAGGFAGYSRFGYDEDALEDTEFEAGNELQLDALKQLAVTLRRRQDAAAVGRPAGDEELMEEGGDSDPDPAEVLDFILGTTSSARGTAVNSDDDGALTLALELELVDGAPPSMDKSI</sequence>
<dbReference type="InterPro" id="IPR037138">
    <property type="entry name" value="His_deacetylse_dom_sf"/>
</dbReference>
<feature type="region of interest" description="Disordered" evidence="1">
    <location>
        <begin position="482"/>
        <end position="503"/>
    </location>
</feature>
<dbReference type="AlphaFoldDB" id="A0A150H4D3"/>
<dbReference type="PRINTS" id="PR01270">
    <property type="entry name" value="HDASUPER"/>
</dbReference>
<feature type="domain" description="Histone deacetylase" evidence="2">
    <location>
        <begin position="24"/>
        <end position="349"/>
    </location>
</feature>
<feature type="region of interest" description="Disordered" evidence="1">
    <location>
        <begin position="79"/>
        <end position="100"/>
    </location>
</feature>
<dbReference type="PANTHER" id="PTHR10625">
    <property type="entry name" value="HISTONE DEACETYLASE HDAC1-RELATED"/>
    <property type="match status" value="1"/>
</dbReference>
<dbReference type="GO" id="GO:0000118">
    <property type="term" value="C:histone deacetylase complex"/>
    <property type="evidence" value="ECO:0007669"/>
    <property type="project" value="TreeGrafter"/>
</dbReference>
<dbReference type="Pfam" id="PF00850">
    <property type="entry name" value="Hist_deacetyl"/>
    <property type="match status" value="1"/>
</dbReference>